<sequence length="136" mass="15934">MYKQMYFFTSSSKKIVDFGVNCCPYNRPENLSSFEENALVDQTSVRLSAEIQSQIDKYKQDLFKTDKSHVFCVHTRVGDFAALGGGTNIKHTEYWIKQIHKRLMGNFENVSMVLLGEDKEFLKTLKYDKRYDFRCC</sequence>
<organism evidence="1 2">
    <name type="scientific">Ditylenchus dipsaci</name>
    <dbReference type="NCBI Taxonomy" id="166011"/>
    <lineage>
        <taxon>Eukaryota</taxon>
        <taxon>Metazoa</taxon>
        <taxon>Ecdysozoa</taxon>
        <taxon>Nematoda</taxon>
        <taxon>Chromadorea</taxon>
        <taxon>Rhabditida</taxon>
        <taxon>Tylenchina</taxon>
        <taxon>Tylenchomorpha</taxon>
        <taxon>Sphaerularioidea</taxon>
        <taxon>Anguinidae</taxon>
        <taxon>Anguininae</taxon>
        <taxon>Ditylenchus</taxon>
    </lineage>
</organism>
<name>A0A915DLZ0_9BILA</name>
<protein>
    <submittedName>
        <fullName evidence="2">Uncharacterized protein</fullName>
    </submittedName>
</protein>
<reference evidence="2" key="1">
    <citation type="submission" date="2022-11" db="UniProtKB">
        <authorList>
            <consortium name="WormBaseParasite"/>
        </authorList>
    </citation>
    <scope>IDENTIFICATION</scope>
</reference>
<accession>A0A915DLZ0</accession>
<proteinExistence type="predicted"/>
<evidence type="ECO:0000313" key="2">
    <source>
        <dbReference type="WBParaSite" id="jg21394"/>
    </source>
</evidence>
<evidence type="ECO:0000313" key="1">
    <source>
        <dbReference type="Proteomes" id="UP000887574"/>
    </source>
</evidence>
<dbReference type="AlphaFoldDB" id="A0A915DLZ0"/>
<dbReference type="Proteomes" id="UP000887574">
    <property type="component" value="Unplaced"/>
</dbReference>
<keyword evidence="1" id="KW-1185">Reference proteome</keyword>
<dbReference type="WBParaSite" id="jg21394">
    <property type="protein sequence ID" value="jg21394"/>
    <property type="gene ID" value="jg21394"/>
</dbReference>